<evidence type="ECO:0000256" key="1">
    <source>
        <dbReference type="ARBA" id="ARBA00004496"/>
    </source>
</evidence>
<dbReference type="Gene3D" id="2.70.70.10">
    <property type="entry name" value="Glucose Permease (Domain IIA)"/>
    <property type="match status" value="1"/>
</dbReference>
<evidence type="ECO:0000256" key="6">
    <source>
        <dbReference type="ARBA" id="ARBA00022777"/>
    </source>
</evidence>
<accession>A0ABY4GRD7</accession>
<dbReference type="InterPro" id="IPR050890">
    <property type="entry name" value="PTS_EIIA_component"/>
</dbReference>
<dbReference type="PROSITE" id="PS51093">
    <property type="entry name" value="PTS_EIIA_TYPE_1"/>
    <property type="match status" value="1"/>
</dbReference>
<comment type="subcellular location">
    <subcellularLocation>
        <location evidence="1">Cytoplasm</location>
    </subcellularLocation>
</comment>
<evidence type="ECO:0000313" key="8">
    <source>
        <dbReference type="EMBL" id="UOQ86703.1"/>
    </source>
</evidence>
<dbReference type="InterPro" id="IPR001127">
    <property type="entry name" value="PTS_EIIA_1_perm"/>
</dbReference>
<evidence type="ECO:0000259" key="7">
    <source>
        <dbReference type="PROSITE" id="PS51093"/>
    </source>
</evidence>
<sequence>MFKKLFNKSKKVELLAPLTGKVVALEDVPDPVFGQKMMGEGIAITPENGKVVAPVDATIVQIPETKHAIGMRTNDGVEILIHVGLETVGLKGEGFNILVKEGEKVAAGQIVMEFDLNYIRENAENTVTPMVITNSKELDQSIQLTNEKQCEAGKTSLLTLS</sequence>
<keyword evidence="5" id="KW-0598">Phosphotransferase system</keyword>
<keyword evidence="6" id="KW-0418">Kinase</keyword>
<feature type="domain" description="PTS EIIA type-1" evidence="7">
    <location>
        <begin position="30"/>
        <end position="134"/>
    </location>
</feature>
<evidence type="ECO:0000313" key="9">
    <source>
        <dbReference type="Proteomes" id="UP000831537"/>
    </source>
</evidence>
<dbReference type="RefSeq" id="WP_244747066.1">
    <property type="nucleotide sequence ID" value="NZ_CP095071.1"/>
</dbReference>
<dbReference type="Proteomes" id="UP000831537">
    <property type="component" value="Chromosome"/>
</dbReference>
<name>A0ABY4GRD7_9BACI</name>
<dbReference type="PANTHER" id="PTHR45008:SF1">
    <property type="entry name" value="PTS SYSTEM GLUCOSE-SPECIFIC EIIA COMPONENT"/>
    <property type="match status" value="1"/>
</dbReference>
<evidence type="ECO:0000256" key="4">
    <source>
        <dbReference type="ARBA" id="ARBA00022679"/>
    </source>
</evidence>
<dbReference type="SUPFAM" id="SSF51261">
    <property type="entry name" value="Duplicated hybrid motif"/>
    <property type="match status" value="1"/>
</dbReference>
<protein>
    <submittedName>
        <fullName evidence="8">PTS glucose transporter subunit IIA</fullName>
    </submittedName>
</protein>
<evidence type="ECO:0000256" key="2">
    <source>
        <dbReference type="ARBA" id="ARBA00022448"/>
    </source>
</evidence>
<dbReference type="InterPro" id="IPR011055">
    <property type="entry name" value="Dup_hybrid_motif"/>
</dbReference>
<evidence type="ECO:0000256" key="5">
    <source>
        <dbReference type="ARBA" id="ARBA00022683"/>
    </source>
</evidence>
<dbReference type="EMBL" id="CP095071">
    <property type="protein sequence ID" value="UOQ86703.1"/>
    <property type="molecule type" value="Genomic_DNA"/>
</dbReference>
<keyword evidence="4" id="KW-0808">Transferase</keyword>
<reference evidence="8 9" key="1">
    <citation type="submission" date="2022-04" db="EMBL/GenBank/DDBJ databases">
        <title>Gracilibacillus sp. isolated from saltern.</title>
        <authorList>
            <person name="Won M."/>
            <person name="Lee C.-M."/>
            <person name="Woen H.-Y."/>
            <person name="Kwon S.-W."/>
        </authorList>
    </citation>
    <scope>NUCLEOTIDE SEQUENCE [LARGE SCALE GENOMIC DNA]</scope>
    <source>
        <strain evidence="8 9">SSPM10-3</strain>
    </source>
</reference>
<keyword evidence="9" id="KW-1185">Reference proteome</keyword>
<evidence type="ECO:0000256" key="3">
    <source>
        <dbReference type="ARBA" id="ARBA00022597"/>
    </source>
</evidence>
<proteinExistence type="predicted"/>
<gene>
    <name evidence="8" type="ORF">MUN87_07390</name>
</gene>
<keyword evidence="3 8" id="KW-0762">Sugar transport</keyword>
<dbReference type="NCBIfam" id="TIGR00830">
    <property type="entry name" value="PTBA"/>
    <property type="match status" value="1"/>
</dbReference>
<dbReference type="Pfam" id="PF00358">
    <property type="entry name" value="PTS_EIIA_1"/>
    <property type="match status" value="1"/>
</dbReference>
<dbReference type="PANTHER" id="PTHR45008">
    <property type="entry name" value="PTS SYSTEM GLUCOSE-SPECIFIC EIIA COMPONENT"/>
    <property type="match status" value="1"/>
</dbReference>
<organism evidence="8 9">
    <name type="scientific">Gracilibacillus salinarum</name>
    <dbReference type="NCBI Taxonomy" id="2932255"/>
    <lineage>
        <taxon>Bacteria</taxon>
        <taxon>Bacillati</taxon>
        <taxon>Bacillota</taxon>
        <taxon>Bacilli</taxon>
        <taxon>Bacillales</taxon>
        <taxon>Bacillaceae</taxon>
        <taxon>Gracilibacillus</taxon>
    </lineage>
</organism>
<keyword evidence="2" id="KW-0813">Transport</keyword>
<dbReference type="PROSITE" id="PS00371">
    <property type="entry name" value="PTS_EIIA_TYPE_1_HIS"/>
    <property type="match status" value="1"/>
</dbReference>